<keyword evidence="2" id="KW-0378">Hydrolase</keyword>
<proteinExistence type="predicted"/>
<feature type="region of interest" description="Disordered" evidence="4">
    <location>
        <begin position="7"/>
        <end position="48"/>
    </location>
</feature>
<reference evidence="6" key="1">
    <citation type="submission" date="2021-09" db="EMBL/GenBank/DDBJ databases">
        <authorList>
            <person name="Martin H S."/>
        </authorList>
    </citation>
    <scope>NUCLEOTIDE SEQUENCE</scope>
</reference>
<feature type="compositionally biased region" description="Polar residues" evidence="4">
    <location>
        <begin position="29"/>
        <end position="42"/>
    </location>
</feature>
<feature type="domain" description="CRAL-TRIO" evidence="5">
    <location>
        <begin position="424"/>
        <end position="584"/>
    </location>
</feature>
<evidence type="ECO:0000313" key="6">
    <source>
        <dbReference type="EMBL" id="CAG9573840.1"/>
    </source>
</evidence>
<dbReference type="EMBL" id="CAKASE010000071">
    <property type="protein sequence ID" value="CAG9573840.1"/>
    <property type="molecule type" value="Genomic_DNA"/>
</dbReference>
<dbReference type="InterPro" id="IPR022181">
    <property type="entry name" value="Bcl2-/adenovirus-E1B"/>
</dbReference>
<dbReference type="OrthoDB" id="19923at2759"/>
<dbReference type="AlphaFoldDB" id="A0A8J2QWJ4"/>
<dbReference type="SUPFAM" id="SSF52087">
    <property type="entry name" value="CRAL/TRIO domain"/>
    <property type="match status" value="1"/>
</dbReference>
<feature type="compositionally biased region" description="Basic and acidic residues" evidence="4">
    <location>
        <begin position="370"/>
        <end position="382"/>
    </location>
</feature>
<protein>
    <submittedName>
        <fullName evidence="6">(African queen) hypothetical protein</fullName>
    </submittedName>
</protein>
<dbReference type="Pfam" id="PF12496">
    <property type="entry name" value="BNIP2"/>
    <property type="match status" value="1"/>
</dbReference>
<evidence type="ECO:0000256" key="2">
    <source>
        <dbReference type="ARBA" id="ARBA00022801"/>
    </source>
</evidence>
<evidence type="ECO:0000259" key="5">
    <source>
        <dbReference type="PROSITE" id="PS50191"/>
    </source>
</evidence>
<dbReference type="Gene3D" id="3.40.525.10">
    <property type="entry name" value="CRAL-TRIO lipid binding domain"/>
    <property type="match status" value="1"/>
</dbReference>
<organism evidence="6 7">
    <name type="scientific">Danaus chrysippus</name>
    <name type="common">African queen</name>
    <dbReference type="NCBI Taxonomy" id="151541"/>
    <lineage>
        <taxon>Eukaryota</taxon>
        <taxon>Metazoa</taxon>
        <taxon>Ecdysozoa</taxon>
        <taxon>Arthropoda</taxon>
        <taxon>Hexapoda</taxon>
        <taxon>Insecta</taxon>
        <taxon>Pterygota</taxon>
        <taxon>Neoptera</taxon>
        <taxon>Endopterygota</taxon>
        <taxon>Lepidoptera</taxon>
        <taxon>Glossata</taxon>
        <taxon>Ditrysia</taxon>
        <taxon>Papilionoidea</taxon>
        <taxon>Nymphalidae</taxon>
        <taxon>Danainae</taxon>
        <taxon>Danaini</taxon>
        <taxon>Danaina</taxon>
        <taxon>Danaus</taxon>
        <taxon>Anosia</taxon>
    </lineage>
</organism>
<dbReference type="CDD" id="cd00170">
    <property type="entry name" value="SEC14"/>
    <property type="match status" value="1"/>
</dbReference>
<dbReference type="InterPro" id="IPR001251">
    <property type="entry name" value="CRAL-TRIO_dom"/>
</dbReference>
<keyword evidence="7" id="KW-1185">Reference proteome</keyword>
<evidence type="ECO:0000256" key="4">
    <source>
        <dbReference type="SAM" id="MobiDB-lite"/>
    </source>
</evidence>
<sequence length="584" mass="66676">MCCSCLQSPRLSDDDLLSSPSSDEKMDTASESYRSTQHTPNSIHDVDHENDVLRLQNPNIISTDQILDNNVTKLKTELNDSFISRFTTLTLNSPDNKARNIGISTPKYSSTLTLTTNHPLMGLASPDENCPITKKIPRTEEEKDLSLSSIEDDRTTNRYEFYTPQRNTSKNNLYFSENYVTADSQFLSESLNVTEAKDQHQKRIIIPRFLDTPVKDTTQQNISVFLNSEREGRDKKYAEERTALDVIDKEDFHSGVEYRDSPPRTVPSFDLPIEMSSNIGMHNGVDSPDVESISTQEDRSAYQALLDPYTGSVALRHTTHRSNPPRRKVQLKVNVLYVTFDPQPPEEDECSLDSVSGGSLESEDEPPAVDTHDPTSEDDTKRSKSTATVSECSDPIPEYSAAEEFREERSWLSVTHGGGRAVCDMKVIEPFKRVVSHGGYEAGGAALIVFSACHLPDTRRPDYRYVMDNLFLYVMWSLERLVTDEYVLVYLHGSAGRRRMPTFAWLHECYKLVDRRLRKSLKRLYLVHPTFWLKSFVVITKPFVSYKFFRKLSYVESLKELFQLVPVEPNAIPDLVKEYDDRKK</sequence>
<feature type="region of interest" description="Disordered" evidence="4">
    <location>
        <begin position="342"/>
        <end position="393"/>
    </location>
</feature>
<keyword evidence="1" id="KW-0479">Metal-binding</keyword>
<dbReference type="GO" id="GO:0005737">
    <property type="term" value="C:cytoplasm"/>
    <property type="evidence" value="ECO:0007669"/>
    <property type="project" value="TreeGrafter"/>
</dbReference>
<comment type="caution">
    <text evidence="6">The sequence shown here is derived from an EMBL/GenBank/DDBJ whole genome shotgun (WGS) entry which is preliminary data.</text>
</comment>
<dbReference type="SMART" id="SM00516">
    <property type="entry name" value="SEC14"/>
    <property type="match status" value="1"/>
</dbReference>
<name>A0A8J2QWJ4_9NEOP</name>
<accession>A0A8J2QWJ4</accession>
<keyword evidence="3" id="KW-0464">Manganese</keyword>
<evidence type="ECO:0000313" key="7">
    <source>
        <dbReference type="Proteomes" id="UP000789524"/>
    </source>
</evidence>
<dbReference type="PROSITE" id="PS50191">
    <property type="entry name" value="CRAL_TRIO"/>
    <property type="match status" value="1"/>
</dbReference>
<evidence type="ECO:0000256" key="3">
    <source>
        <dbReference type="ARBA" id="ARBA00023211"/>
    </source>
</evidence>
<evidence type="ECO:0000256" key="1">
    <source>
        <dbReference type="ARBA" id="ARBA00022723"/>
    </source>
</evidence>
<dbReference type="PANTHER" id="PTHR12112">
    <property type="entry name" value="BNIP - RELATED"/>
    <property type="match status" value="1"/>
</dbReference>
<gene>
    <name evidence="6" type="ORF">DCHRY22_LOCUS10692</name>
</gene>
<dbReference type="PANTHER" id="PTHR12112:SF22">
    <property type="entry name" value="MANGANESE-DEPENDENT INORGANIC PYROPHOSPHATASE-RELATED"/>
    <property type="match status" value="1"/>
</dbReference>
<dbReference type="InterPro" id="IPR036865">
    <property type="entry name" value="CRAL-TRIO_dom_sf"/>
</dbReference>
<dbReference type="Proteomes" id="UP000789524">
    <property type="component" value="Unassembled WGS sequence"/>
</dbReference>
<dbReference type="Pfam" id="PF13716">
    <property type="entry name" value="CRAL_TRIO_2"/>
    <property type="match status" value="1"/>
</dbReference>